<protein>
    <recommendedName>
        <fullName evidence="1">Elongator complex protein 1</fullName>
    </recommendedName>
</protein>
<feature type="non-terminal residue" evidence="4">
    <location>
        <position position="339"/>
    </location>
</feature>
<dbReference type="PANTHER" id="PTHR12747">
    <property type="entry name" value="ELONGATOR COMPLEX PROTEIN 1"/>
    <property type="match status" value="1"/>
</dbReference>
<gene>
    <name evidence="4" type="ORF">INT43_005460</name>
</gene>
<name>A0A8H7U8N7_MORIS</name>
<dbReference type="GO" id="GO:0033588">
    <property type="term" value="C:elongator holoenzyme complex"/>
    <property type="evidence" value="ECO:0007669"/>
    <property type="project" value="InterPro"/>
</dbReference>
<dbReference type="InterPro" id="IPR006849">
    <property type="entry name" value="Elp1"/>
</dbReference>
<feature type="region of interest" description="Disordered" evidence="2">
    <location>
        <begin position="155"/>
        <end position="185"/>
    </location>
</feature>
<dbReference type="GO" id="GO:0002926">
    <property type="term" value="P:tRNA wobble base 5-methoxycarbonylmethyl-2-thiouridinylation"/>
    <property type="evidence" value="ECO:0007669"/>
    <property type="project" value="TreeGrafter"/>
</dbReference>
<dbReference type="Proteomes" id="UP000654370">
    <property type="component" value="Unassembled WGS sequence"/>
</dbReference>
<proteinExistence type="predicted"/>
<evidence type="ECO:0000256" key="1">
    <source>
        <dbReference type="ARBA" id="ARBA00029535"/>
    </source>
</evidence>
<accession>A0A8H7U8N7</accession>
<dbReference type="SUPFAM" id="SSF69322">
    <property type="entry name" value="Tricorn protease domain 2"/>
    <property type="match status" value="1"/>
</dbReference>
<dbReference type="AlphaFoldDB" id="A0A8H7U8N7"/>
<evidence type="ECO:0000256" key="2">
    <source>
        <dbReference type="SAM" id="MobiDB-lite"/>
    </source>
</evidence>
<dbReference type="InterPro" id="IPR015943">
    <property type="entry name" value="WD40/YVTN_repeat-like_dom_sf"/>
</dbReference>
<dbReference type="OrthoDB" id="40048at2759"/>
<reference evidence="4" key="1">
    <citation type="submission" date="2020-12" db="EMBL/GenBank/DDBJ databases">
        <title>Metabolic potential, ecology and presence of endohyphal bacteria is reflected in genomic diversity of Mucoromycotina.</title>
        <authorList>
            <person name="Muszewska A."/>
            <person name="Okrasinska A."/>
            <person name="Steczkiewicz K."/>
            <person name="Drgas O."/>
            <person name="Orlowska M."/>
            <person name="Perlinska-Lenart U."/>
            <person name="Aleksandrzak-Piekarczyk T."/>
            <person name="Szatraj K."/>
            <person name="Zielenkiewicz U."/>
            <person name="Pilsyk S."/>
            <person name="Malc E."/>
            <person name="Mieczkowski P."/>
            <person name="Kruszewska J.S."/>
            <person name="Biernat P."/>
            <person name="Pawlowska J."/>
        </authorList>
    </citation>
    <scope>NUCLEOTIDE SEQUENCE</scope>
    <source>
        <strain evidence="4">WA0000067209</strain>
    </source>
</reference>
<dbReference type="Pfam" id="PF04762">
    <property type="entry name" value="Beta-prop_ELP1_1st"/>
    <property type="match status" value="1"/>
</dbReference>
<evidence type="ECO:0000259" key="3">
    <source>
        <dbReference type="Pfam" id="PF04762"/>
    </source>
</evidence>
<sequence>AYDPDSEALYAAIHRNDTIYVYKHDKTSAAQPSSFNMIASLPTMEDQENGNTIVDFVFLPDAQAACLCTSGGDIALVRGEGNMNQDPLEVVGSVDSGILAVQWSPDQEVVVLVTGGRTVLEMTRDFDTITEFPIDTEEEGEGVSHSVGWGKKETQFHGSEGKAAAQRKSDVDKYTTSLDDDEQPRVSWRGDGSYFVVSSIDISKGSRVMRVYNREGVLQNTSEPVDKLEHGLSWRPSGNLIASSQRLPHRHDIVFFEKNGLRHGEFTLRESDQHKVIELLWNSDSTILAVWLQVKRVQLWTTNNYHWYLKQHLTFEEDIIGFNWDVEQPFTAHIWTGGT</sequence>
<evidence type="ECO:0000313" key="5">
    <source>
        <dbReference type="Proteomes" id="UP000654370"/>
    </source>
</evidence>
<dbReference type="GO" id="GO:0000049">
    <property type="term" value="F:tRNA binding"/>
    <property type="evidence" value="ECO:0007669"/>
    <property type="project" value="TreeGrafter"/>
</dbReference>
<keyword evidence="5" id="KW-1185">Reference proteome</keyword>
<dbReference type="Gene3D" id="2.130.10.10">
    <property type="entry name" value="YVTN repeat-like/Quinoprotein amine dehydrogenase"/>
    <property type="match status" value="1"/>
</dbReference>
<dbReference type="PANTHER" id="PTHR12747:SF0">
    <property type="entry name" value="ELONGATOR COMPLEX PROTEIN 1"/>
    <property type="match status" value="1"/>
</dbReference>
<evidence type="ECO:0000313" key="4">
    <source>
        <dbReference type="EMBL" id="KAG2176226.1"/>
    </source>
</evidence>
<organism evidence="4 5">
    <name type="scientific">Mortierella isabellina</name>
    <name type="common">Filamentous fungus</name>
    <name type="synonym">Umbelopsis isabellina</name>
    <dbReference type="NCBI Taxonomy" id="91625"/>
    <lineage>
        <taxon>Eukaryota</taxon>
        <taxon>Fungi</taxon>
        <taxon>Fungi incertae sedis</taxon>
        <taxon>Mucoromycota</taxon>
        <taxon>Mucoromycotina</taxon>
        <taxon>Umbelopsidomycetes</taxon>
        <taxon>Umbelopsidales</taxon>
        <taxon>Umbelopsidaceae</taxon>
        <taxon>Umbelopsis</taxon>
    </lineage>
</organism>
<dbReference type="EMBL" id="JAEPQZ010000010">
    <property type="protein sequence ID" value="KAG2176226.1"/>
    <property type="molecule type" value="Genomic_DNA"/>
</dbReference>
<feature type="domain" description="ELP1 first N-terminal beta-propeller" evidence="3">
    <location>
        <begin position="4"/>
        <end position="326"/>
    </location>
</feature>
<dbReference type="GO" id="GO:0005829">
    <property type="term" value="C:cytosol"/>
    <property type="evidence" value="ECO:0007669"/>
    <property type="project" value="TreeGrafter"/>
</dbReference>
<dbReference type="UniPathway" id="UPA00988"/>
<comment type="caution">
    <text evidence="4">The sequence shown here is derived from an EMBL/GenBank/DDBJ whole genome shotgun (WGS) entry which is preliminary data.</text>
</comment>
<dbReference type="InterPro" id="IPR056164">
    <property type="entry name" value="Beta-prop_ELP1_1st"/>
</dbReference>